<keyword evidence="3" id="KW-1185">Reference proteome</keyword>
<accession>A0ABC8KMQ2</accession>
<comment type="caution">
    <text evidence="2">The sequence shown here is derived from an EMBL/GenBank/DDBJ whole genome shotgun (WGS) entry which is preliminary data.</text>
</comment>
<feature type="domain" description="Fatty acyl-CoA reductase C-terminal" evidence="1">
    <location>
        <begin position="94"/>
        <end position="162"/>
    </location>
</feature>
<protein>
    <recommendedName>
        <fullName evidence="1">Fatty acyl-CoA reductase C-terminal domain-containing protein</fullName>
    </recommendedName>
</protein>
<proteinExistence type="predicted"/>
<reference evidence="2 3" key="1">
    <citation type="submission" date="2022-03" db="EMBL/GenBank/DDBJ databases">
        <authorList>
            <person name="Macdonald S."/>
            <person name="Ahmed S."/>
            <person name="Newling K."/>
        </authorList>
    </citation>
    <scope>NUCLEOTIDE SEQUENCE [LARGE SCALE GENOMIC DNA]</scope>
</reference>
<dbReference type="InterPro" id="IPR033640">
    <property type="entry name" value="FAR_C"/>
</dbReference>
<dbReference type="CDD" id="cd09071">
    <property type="entry name" value="FAR_C"/>
    <property type="match status" value="1"/>
</dbReference>
<dbReference type="AlphaFoldDB" id="A0ABC8KMQ2"/>
<dbReference type="Pfam" id="PF03015">
    <property type="entry name" value="Sterile"/>
    <property type="match status" value="1"/>
</dbReference>
<dbReference type="InterPro" id="IPR026055">
    <property type="entry name" value="FAR"/>
</dbReference>
<evidence type="ECO:0000313" key="2">
    <source>
        <dbReference type="EMBL" id="CAH8360490.1"/>
    </source>
</evidence>
<gene>
    <name evidence="2" type="ORF">ERUC_LOCUS26246</name>
</gene>
<name>A0ABC8KMQ2_ERUVS</name>
<evidence type="ECO:0000259" key="1">
    <source>
        <dbReference type="Pfam" id="PF03015"/>
    </source>
</evidence>
<evidence type="ECO:0000313" key="3">
    <source>
        <dbReference type="Proteomes" id="UP001642260"/>
    </source>
</evidence>
<dbReference type="EMBL" id="CAKOAT010286265">
    <property type="protein sequence ID" value="CAH8360490.1"/>
    <property type="molecule type" value="Genomic_DNA"/>
</dbReference>
<sequence>MAKHGCGVSELKAYNVTSSSHANPLRLGELSDFSHQYLCDSPFTEAVMELERMKFHSSLEDYTSSVSNRIAKQEGEMRSRRGESPTMLSMKGKRKLKYLVSLARTYQPYAFFQARFDNTNTRSLIQELSMEERRMFGFDGRDIDWEYYIVNVHLPGLKRELFR</sequence>
<dbReference type="PANTHER" id="PTHR11011">
    <property type="entry name" value="MALE STERILITY PROTEIN 2-RELATED"/>
    <property type="match status" value="1"/>
</dbReference>
<dbReference type="PANTHER" id="PTHR11011:SF66">
    <property type="entry name" value="FATTY ACYL-COA REDUCTASE 6, CHLOROPLASTIC"/>
    <property type="match status" value="1"/>
</dbReference>
<dbReference type="Proteomes" id="UP001642260">
    <property type="component" value="Unassembled WGS sequence"/>
</dbReference>
<organism evidence="2 3">
    <name type="scientific">Eruca vesicaria subsp. sativa</name>
    <name type="common">Garden rocket</name>
    <name type="synonym">Eruca sativa</name>
    <dbReference type="NCBI Taxonomy" id="29727"/>
    <lineage>
        <taxon>Eukaryota</taxon>
        <taxon>Viridiplantae</taxon>
        <taxon>Streptophyta</taxon>
        <taxon>Embryophyta</taxon>
        <taxon>Tracheophyta</taxon>
        <taxon>Spermatophyta</taxon>
        <taxon>Magnoliopsida</taxon>
        <taxon>eudicotyledons</taxon>
        <taxon>Gunneridae</taxon>
        <taxon>Pentapetalae</taxon>
        <taxon>rosids</taxon>
        <taxon>malvids</taxon>
        <taxon>Brassicales</taxon>
        <taxon>Brassicaceae</taxon>
        <taxon>Brassiceae</taxon>
        <taxon>Eruca</taxon>
    </lineage>
</organism>